<keyword evidence="3" id="KW-1185">Reference proteome</keyword>
<sequence length="120" mass="12581">MRWLPALLCLTAAPALAEPWACAFTVECNVTEGCDSTGFQAQVIAADHAGDLFLRTAMGASPLTRLTPEGALPVSYAGATHDGIAELLTIEADRTAILTLHMFDGTAAAITHFGTCEEMT</sequence>
<reference evidence="2 3" key="1">
    <citation type="submission" date="2023-01" db="EMBL/GenBank/DDBJ databases">
        <title>Complete genome sequence of Roseicyclus marinus strain Dej080120_10.</title>
        <authorList>
            <person name="Ueki S."/>
            <person name="Maruyama F."/>
        </authorList>
    </citation>
    <scope>NUCLEOTIDE SEQUENCE [LARGE SCALE GENOMIC DNA]</scope>
    <source>
        <strain evidence="2 3">Dej080120_10</strain>
    </source>
</reference>
<keyword evidence="1" id="KW-0732">Signal</keyword>
<feature type="signal peptide" evidence="1">
    <location>
        <begin position="1"/>
        <end position="17"/>
    </location>
</feature>
<evidence type="ECO:0000256" key="1">
    <source>
        <dbReference type="SAM" id="SignalP"/>
    </source>
</evidence>
<accession>A0AA48HSX4</accession>
<dbReference type="AlphaFoldDB" id="A0AA48HSX4"/>
<dbReference type="KEGG" id="rmai:MACH21_16580"/>
<evidence type="ECO:0000313" key="3">
    <source>
        <dbReference type="Proteomes" id="UP001337723"/>
    </source>
</evidence>
<protein>
    <submittedName>
        <fullName evidence="2">Uncharacterized protein</fullName>
    </submittedName>
</protein>
<evidence type="ECO:0000313" key="2">
    <source>
        <dbReference type="EMBL" id="BDW85481.1"/>
    </source>
</evidence>
<name>A0AA48HSX4_9RHOB</name>
<organism evidence="2 3">
    <name type="scientific">Roseicyclus marinus</name>
    <dbReference type="NCBI Taxonomy" id="2161673"/>
    <lineage>
        <taxon>Bacteria</taxon>
        <taxon>Pseudomonadati</taxon>
        <taxon>Pseudomonadota</taxon>
        <taxon>Alphaproteobacteria</taxon>
        <taxon>Rhodobacterales</taxon>
        <taxon>Roseobacteraceae</taxon>
        <taxon>Roseicyclus</taxon>
    </lineage>
</organism>
<proteinExistence type="predicted"/>
<gene>
    <name evidence="2" type="ORF">MACH21_16580</name>
</gene>
<feature type="chain" id="PRO_5041441389" evidence="1">
    <location>
        <begin position="18"/>
        <end position="120"/>
    </location>
</feature>
<dbReference type="EMBL" id="AP027266">
    <property type="protein sequence ID" value="BDW85481.1"/>
    <property type="molecule type" value="Genomic_DNA"/>
</dbReference>
<dbReference type="Proteomes" id="UP001337723">
    <property type="component" value="Chromosome"/>
</dbReference>